<evidence type="ECO:0000313" key="16">
    <source>
        <dbReference type="Proteomes" id="UP000281900"/>
    </source>
</evidence>
<keyword evidence="8 10" id="KW-1133">Transmembrane helix</keyword>
<evidence type="ECO:0000313" key="14">
    <source>
        <dbReference type="EMBL" id="STN14527.1"/>
    </source>
</evidence>
<dbReference type="Pfam" id="PF00528">
    <property type="entry name" value="BPD_transp_1"/>
    <property type="match status" value="1"/>
</dbReference>
<feature type="transmembrane region" description="Helical" evidence="10">
    <location>
        <begin position="80"/>
        <end position="102"/>
    </location>
</feature>
<feature type="transmembrane region" description="Helical" evidence="10">
    <location>
        <begin position="196"/>
        <end position="223"/>
    </location>
</feature>
<evidence type="ECO:0000259" key="12">
    <source>
        <dbReference type="PROSITE" id="PS50928"/>
    </source>
</evidence>
<dbReference type="SUPFAM" id="SSF161098">
    <property type="entry name" value="MetI-like"/>
    <property type="match status" value="1"/>
</dbReference>
<feature type="domain" description="ABC transmembrane type-1" evidence="12">
    <location>
        <begin position="197"/>
        <end position="413"/>
    </location>
</feature>
<name>A0A0K3Q1I7_ECOLX</name>
<feature type="transmembrane region" description="Helical" evidence="10">
    <location>
        <begin position="235"/>
        <end position="256"/>
    </location>
</feature>
<feature type="transmembrane region" description="Helical" evidence="10">
    <location>
        <begin position="129"/>
        <end position="157"/>
    </location>
</feature>
<keyword evidence="7 10" id="KW-0812">Transmembrane</keyword>
<dbReference type="PROSITE" id="PS50928">
    <property type="entry name" value="ABC_TM1"/>
    <property type="match status" value="1"/>
</dbReference>
<evidence type="ECO:0000256" key="3">
    <source>
        <dbReference type="ARBA" id="ARBA00022448"/>
    </source>
</evidence>
<dbReference type="CDD" id="cd06261">
    <property type="entry name" value="TM_PBP2"/>
    <property type="match status" value="1"/>
</dbReference>
<comment type="similarity">
    <text evidence="2 11">Belongs to the binding-protein-dependent transport system permease family. MalFG subfamily.</text>
</comment>
<evidence type="ECO:0000256" key="8">
    <source>
        <dbReference type="ARBA" id="ARBA00022989"/>
    </source>
</evidence>
<dbReference type="Proteomes" id="UP000255057">
    <property type="component" value="Unassembled WGS sequence"/>
</dbReference>
<dbReference type="EMBL" id="UGFO01000006">
    <property type="protein sequence ID" value="STN14527.1"/>
    <property type="molecule type" value="Genomic_DNA"/>
</dbReference>
<comment type="function">
    <text evidence="11">Part of the ABC transporter complex MalEFGK involved in maltose/maltodextrin import. Probably responsible for the translocation of the substrate across the membrane.</text>
</comment>
<dbReference type="AlphaFoldDB" id="A0A0K3Q1I7"/>
<reference evidence="13 16" key="2">
    <citation type="submission" date="2018-07" db="EMBL/GenBank/DDBJ databases">
        <title>Genomic analysis of colistin resistant EHEC isolated from cattle in Japan.</title>
        <authorList>
            <person name="Kusumoto M."/>
            <person name="Misumi W."/>
            <person name="Ogura Y."/>
            <person name="Hayashi T."/>
            <person name="Akiba M."/>
        </authorList>
    </citation>
    <scope>NUCLEOTIDE SEQUENCE [LARGE SCALE GENOMIC DNA]</scope>
    <source>
        <strain evidence="13 16">E2863</strain>
    </source>
</reference>
<keyword evidence="4" id="KW-1003">Cell membrane</keyword>
<dbReference type="GO" id="GO:0042956">
    <property type="term" value="P:maltodextrin transmembrane transport"/>
    <property type="evidence" value="ECO:0007669"/>
    <property type="project" value="TreeGrafter"/>
</dbReference>
<dbReference type="InterPro" id="IPR035906">
    <property type="entry name" value="MetI-like_sf"/>
</dbReference>
<feature type="transmembrane region" description="Helical" evidence="10">
    <location>
        <begin position="285"/>
        <end position="311"/>
    </location>
</feature>
<dbReference type="PANTHER" id="PTHR47314:SF1">
    <property type="entry name" value="MALTOSE_MALTODEXTRIN TRANSPORT SYSTEM PERMEASE PROTEIN MALF"/>
    <property type="match status" value="1"/>
</dbReference>
<sequence length="429" mass="48435">MNTQQLKMKSAPVLPISCLIMGGTQLSRHYYVKGGIFFAIQVCFLLYLSDIVHTLIGLFTLGDVAQIRKGLTVIQGDNSIFMLVEGVIATIIVGLFATIYILNIKDARNSSYCHLTFKQQLYKLYEDKFAFIVLTPAFLASIAFIVLPIVITVLVSFTNYAAPNHIPPKNLVDWVGIKNFIMLFKFKIWSDTFLGVALWTFIWAICATIFTFSFGFILALALAKKNIRFAKVWRLIFILPYAIPTFVTLLIFRLLLNGIGPVNSFLNSIGMNSVDFLSVPLNAKITVIAVCVWVGAPYFMLLIAGALTNISRDLYEASEVDGATKWQQFKEITLPMVLHQVAPTLVMTFAYNFNNFGAIYLLTEGGPTNPEYRFAGHTDIFITWIYKLTLNFQQYHIASVISIIIFIFLSVIAIWQFRRMKSFKDDVGM</sequence>
<keyword evidence="6 11" id="KW-0762">Sugar transport</keyword>
<dbReference type="SUPFAM" id="SSF160964">
    <property type="entry name" value="MalF N-terminal region-like"/>
    <property type="match status" value="1"/>
</dbReference>
<keyword evidence="3 10" id="KW-0813">Transport</keyword>
<proteinExistence type="inferred from homology"/>
<feature type="transmembrane region" description="Helical" evidence="10">
    <location>
        <begin position="395"/>
        <end position="415"/>
    </location>
</feature>
<organism evidence="14 15">
    <name type="scientific">Escherichia coli</name>
    <dbReference type="NCBI Taxonomy" id="562"/>
    <lineage>
        <taxon>Bacteria</taxon>
        <taxon>Pseudomonadati</taxon>
        <taxon>Pseudomonadota</taxon>
        <taxon>Gammaproteobacteria</taxon>
        <taxon>Enterobacterales</taxon>
        <taxon>Enterobacteriaceae</taxon>
        <taxon>Escherichia</taxon>
    </lineage>
</organism>
<dbReference type="InterPro" id="IPR000515">
    <property type="entry name" value="MetI-like"/>
</dbReference>
<comment type="subunit">
    <text evidence="11">The complex is composed of two ATP-binding proteins (MalK), two transmembrane proteins (MalG and MalF) and a solute-binding protein (MalE).</text>
</comment>
<dbReference type="RefSeq" id="WP_001096090.1">
    <property type="nucleotide sequence ID" value="NZ_AP018802.1"/>
</dbReference>
<evidence type="ECO:0000256" key="10">
    <source>
        <dbReference type="RuleBase" id="RU363032"/>
    </source>
</evidence>
<evidence type="ECO:0000256" key="9">
    <source>
        <dbReference type="ARBA" id="ARBA00023136"/>
    </source>
</evidence>
<evidence type="ECO:0000313" key="13">
    <source>
        <dbReference type="EMBL" id="BBF53771.1"/>
    </source>
</evidence>
<dbReference type="Proteomes" id="UP000281900">
    <property type="component" value="Chromosome"/>
</dbReference>
<evidence type="ECO:0000256" key="4">
    <source>
        <dbReference type="ARBA" id="ARBA00022475"/>
    </source>
</evidence>
<gene>
    <name evidence="14" type="primary">malF_2</name>
    <name evidence="13" type="ORF">E2863_02277</name>
    <name evidence="14" type="ORF">NCTC8960_04918</name>
</gene>
<dbReference type="PANTHER" id="PTHR47314">
    <property type="entry name" value="MALTOSE/MALTODEXTRIN TRANSPORT SYSTEM PERMEASE PROTEIN MALF"/>
    <property type="match status" value="1"/>
</dbReference>
<keyword evidence="9 10" id="KW-0472">Membrane</keyword>
<accession>A0A0K3Q1I7</accession>
<evidence type="ECO:0000256" key="5">
    <source>
        <dbReference type="ARBA" id="ARBA00022519"/>
    </source>
</evidence>
<feature type="transmembrane region" description="Helical" evidence="10">
    <location>
        <begin position="36"/>
        <end position="60"/>
    </location>
</feature>
<evidence type="ECO:0000313" key="15">
    <source>
        <dbReference type="Proteomes" id="UP000255057"/>
    </source>
</evidence>
<reference evidence="14 15" key="1">
    <citation type="submission" date="2018-06" db="EMBL/GenBank/DDBJ databases">
        <authorList>
            <consortium name="Pathogen Informatics"/>
            <person name="Doyle S."/>
        </authorList>
    </citation>
    <scope>NUCLEOTIDE SEQUENCE [LARGE SCALE GENOMIC DNA]</scope>
    <source>
        <strain evidence="14 15">NCTC8960</strain>
    </source>
</reference>
<dbReference type="OMA" id="WYAYAMI"/>
<dbReference type="Gene3D" id="1.10.3720.10">
    <property type="entry name" value="MetI-like"/>
    <property type="match status" value="1"/>
</dbReference>
<evidence type="ECO:0000256" key="7">
    <source>
        <dbReference type="ARBA" id="ARBA00022692"/>
    </source>
</evidence>
<dbReference type="GO" id="GO:1990060">
    <property type="term" value="C:maltose transport complex"/>
    <property type="evidence" value="ECO:0007669"/>
    <property type="project" value="TreeGrafter"/>
</dbReference>
<protein>
    <recommendedName>
        <fullName evidence="11">Maltose/maltodextrin transport system permease protein</fullName>
    </recommendedName>
</protein>
<evidence type="ECO:0000256" key="6">
    <source>
        <dbReference type="ARBA" id="ARBA00022597"/>
    </source>
</evidence>
<comment type="subcellular location">
    <subcellularLocation>
        <location evidence="1 11">Cell inner membrane</location>
        <topology evidence="1 11">Multi-pass membrane protein</topology>
    </subcellularLocation>
    <subcellularLocation>
        <location evidence="10">Cell membrane</location>
        <topology evidence="10">Multi-pass membrane protein</topology>
    </subcellularLocation>
</comment>
<dbReference type="EMBL" id="AP018802">
    <property type="protein sequence ID" value="BBF53771.1"/>
    <property type="molecule type" value="Genomic_DNA"/>
</dbReference>
<dbReference type="GO" id="GO:0015423">
    <property type="term" value="F:ABC-type maltose transporter activity"/>
    <property type="evidence" value="ECO:0007669"/>
    <property type="project" value="TreeGrafter"/>
</dbReference>
<evidence type="ECO:0000256" key="1">
    <source>
        <dbReference type="ARBA" id="ARBA00004429"/>
    </source>
</evidence>
<evidence type="ECO:0000256" key="2">
    <source>
        <dbReference type="ARBA" id="ARBA00009047"/>
    </source>
</evidence>
<keyword evidence="5 11" id="KW-0997">Cell inner membrane</keyword>
<evidence type="ECO:0000256" key="11">
    <source>
        <dbReference type="RuleBase" id="RU367050"/>
    </source>
</evidence>